<dbReference type="InterPro" id="IPR003439">
    <property type="entry name" value="ABC_transporter-like_ATP-bd"/>
</dbReference>
<keyword evidence="5" id="KW-0547">Nucleotide-binding</keyword>
<geneLocation type="plasmid" evidence="9 10">
    <name>pTT6-2</name>
</geneLocation>
<dbReference type="GO" id="GO:0005524">
    <property type="term" value="F:ATP binding"/>
    <property type="evidence" value="ECO:0007669"/>
    <property type="project" value="UniProtKB-KW"/>
</dbReference>
<dbReference type="CDD" id="cd03257">
    <property type="entry name" value="ABC_NikE_OppD_transporters"/>
    <property type="match status" value="1"/>
</dbReference>
<evidence type="ECO:0000256" key="3">
    <source>
        <dbReference type="ARBA" id="ARBA00022448"/>
    </source>
</evidence>
<keyword evidence="9" id="KW-0614">Plasmid</keyword>
<dbReference type="EMBL" id="CP067422">
    <property type="protein sequence ID" value="QQP93751.1"/>
    <property type="molecule type" value="Genomic_DNA"/>
</dbReference>
<sequence length="330" mass="35755">MTTSETRPLLEVRDLTVSFGGRDRSDARATVLDGVGFTLNAGSVVGLVGESGCGKSVTAMSILRLLPSPPSRVERGSVRFDGTDLLALDEGAMRDMRGNRIGMIFQEPMTSLNPTFTVGWQIDEALRLHTALNRAERHRRCLELLRLVGIGAPERRLAQFPHELSGGLRQRIMIAMALACEPRLLVADEPTTALDVTIQAQILDLLSGLRERLGMAILLITHDLGVVAEHCDEVVVMYAGRVVETAPVRPLFARPRHPYTAGLLDSMPRLDGGRGVLPTIPGMVPSPGKRPPGCPFADRCPNVLDRCRAEMPPLVGGPDGHAFACWNPVP</sequence>
<dbReference type="Gene3D" id="3.40.50.300">
    <property type="entry name" value="P-loop containing nucleotide triphosphate hydrolases"/>
    <property type="match status" value="1"/>
</dbReference>
<name>A0ABX7BJJ6_9PROT</name>
<keyword evidence="3" id="KW-0813">Transport</keyword>
<comment type="subcellular location">
    <subcellularLocation>
        <location evidence="1">Cell inner membrane</location>
        <topology evidence="1">Peripheral membrane protein</topology>
    </subcellularLocation>
</comment>
<dbReference type="InterPro" id="IPR013563">
    <property type="entry name" value="Oligopep_ABC_C"/>
</dbReference>
<feature type="domain" description="ABC transporter" evidence="8">
    <location>
        <begin position="10"/>
        <end position="264"/>
    </location>
</feature>
<dbReference type="PANTHER" id="PTHR43297:SF2">
    <property type="entry name" value="DIPEPTIDE TRANSPORT ATP-BINDING PROTEIN DPPD"/>
    <property type="match status" value="1"/>
</dbReference>
<evidence type="ECO:0000313" key="9">
    <source>
        <dbReference type="EMBL" id="QQP93751.1"/>
    </source>
</evidence>
<accession>A0ABX7BJJ6</accession>
<evidence type="ECO:0000313" key="10">
    <source>
        <dbReference type="Proteomes" id="UP000595197"/>
    </source>
</evidence>
<evidence type="ECO:0000259" key="8">
    <source>
        <dbReference type="PROSITE" id="PS50893"/>
    </source>
</evidence>
<dbReference type="SMART" id="SM00382">
    <property type="entry name" value="AAA"/>
    <property type="match status" value="1"/>
</dbReference>
<evidence type="ECO:0000256" key="7">
    <source>
        <dbReference type="ARBA" id="ARBA00023136"/>
    </source>
</evidence>
<keyword evidence="10" id="KW-1185">Reference proteome</keyword>
<gene>
    <name evidence="9" type="ORF">IGS68_31970</name>
</gene>
<dbReference type="Proteomes" id="UP000595197">
    <property type="component" value="Plasmid pTT6-2"/>
</dbReference>
<comment type="similarity">
    <text evidence="2">Belongs to the ABC transporter superfamily.</text>
</comment>
<protein>
    <submittedName>
        <fullName evidence="9">ABC transporter ATP-binding protein</fullName>
    </submittedName>
</protein>
<dbReference type="NCBIfam" id="TIGR01727">
    <property type="entry name" value="oligo_HPY"/>
    <property type="match status" value="1"/>
</dbReference>
<evidence type="ECO:0000256" key="2">
    <source>
        <dbReference type="ARBA" id="ARBA00005417"/>
    </source>
</evidence>
<organism evidence="9 10">
    <name type="scientific">Skermanella cutis</name>
    <dbReference type="NCBI Taxonomy" id="2775420"/>
    <lineage>
        <taxon>Bacteria</taxon>
        <taxon>Pseudomonadati</taxon>
        <taxon>Pseudomonadota</taxon>
        <taxon>Alphaproteobacteria</taxon>
        <taxon>Rhodospirillales</taxon>
        <taxon>Azospirillaceae</taxon>
        <taxon>Skermanella</taxon>
    </lineage>
</organism>
<evidence type="ECO:0000256" key="6">
    <source>
        <dbReference type="ARBA" id="ARBA00022840"/>
    </source>
</evidence>
<dbReference type="InterPro" id="IPR027417">
    <property type="entry name" value="P-loop_NTPase"/>
</dbReference>
<dbReference type="Pfam" id="PF00005">
    <property type="entry name" value="ABC_tran"/>
    <property type="match status" value="1"/>
</dbReference>
<dbReference type="InterPro" id="IPR050388">
    <property type="entry name" value="ABC_Ni/Peptide_Import"/>
</dbReference>
<proteinExistence type="inferred from homology"/>
<dbReference type="Pfam" id="PF08352">
    <property type="entry name" value="oligo_HPY"/>
    <property type="match status" value="1"/>
</dbReference>
<dbReference type="PANTHER" id="PTHR43297">
    <property type="entry name" value="OLIGOPEPTIDE TRANSPORT ATP-BINDING PROTEIN APPD"/>
    <property type="match status" value="1"/>
</dbReference>
<dbReference type="SUPFAM" id="SSF52540">
    <property type="entry name" value="P-loop containing nucleoside triphosphate hydrolases"/>
    <property type="match status" value="1"/>
</dbReference>
<dbReference type="InterPro" id="IPR003593">
    <property type="entry name" value="AAA+_ATPase"/>
</dbReference>
<reference evidence="9" key="1">
    <citation type="submission" date="2021-02" db="EMBL/GenBank/DDBJ databases">
        <title>Skermanella TT6 skin isolate.</title>
        <authorList>
            <person name="Lee K."/>
            <person name="Ganzorig M."/>
        </authorList>
    </citation>
    <scope>NUCLEOTIDE SEQUENCE</scope>
    <source>
        <strain evidence="9">TT6</strain>
    </source>
</reference>
<evidence type="ECO:0000256" key="1">
    <source>
        <dbReference type="ARBA" id="ARBA00004417"/>
    </source>
</evidence>
<keyword evidence="7" id="KW-0472">Membrane</keyword>
<dbReference type="PROSITE" id="PS50893">
    <property type="entry name" value="ABC_TRANSPORTER_2"/>
    <property type="match status" value="1"/>
</dbReference>
<keyword evidence="4" id="KW-1003">Cell membrane</keyword>
<evidence type="ECO:0000256" key="4">
    <source>
        <dbReference type="ARBA" id="ARBA00022475"/>
    </source>
</evidence>
<keyword evidence="6 9" id="KW-0067">ATP-binding</keyword>
<evidence type="ECO:0000256" key="5">
    <source>
        <dbReference type="ARBA" id="ARBA00022741"/>
    </source>
</evidence>